<dbReference type="OrthoDB" id="10016792at2759"/>
<organism evidence="1 2">
    <name type="scientific">Metarhizium rileyi (strain RCEF 4871)</name>
    <name type="common">Nomuraea rileyi</name>
    <dbReference type="NCBI Taxonomy" id="1649241"/>
    <lineage>
        <taxon>Eukaryota</taxon>
        <taxon>Fungi</taxon>
        <taxon>Dikarya</taxon>
        <taxon>Ascomycota</taxon>
        <taxon>Pezizomycotina</taxon>
        <taxon>Sordariomycetes</taxon>
        <taxon>Hypocreomycetidae</taxon>
        <taxon>Hypocreales</taxon>
        <taxon>Clavicipitaceae</taxon>
        <taxon>Metarhizium</taxon>
    </lineage>
</organism>
<evidence type="ECO:0008006" key="3">
    <source>
        <dbReference type="Google" id="ProtNLM"/>
    </source>
</evidence>
<reference evidence="1 2" key="1">
    <citation type="journal article" date="2016" name="Genome Biol. Evol.">
        <title>Divergent and convergent evolution of fungal pathogenicity.</title>
        <authorList>
            <person name="Shang Y."/>
            <person name="Xiao G."/>
            <person name="Zheng P."/>
            <person name="Cen K."/>
            <person name="Zhan S."/>
            <person name="Wang C."/>
        </authorList>
    </citation>
    <scope>NUCLEOTIDE SEQUENCE [LARGE SCALE GENOMIC DNA]</scope>
    <source>
        <strain evidence="1 2">RCEF 4871</strain>
    </source>
</reference>
<sequence length="927" mass="103171">MVNIYDIETVEFPLGTPQLRLSVSHEEYKPGTGLKVPFTLYVERYSLSTILDAKNRGDGEPARYSLFTNKLEVPSTPSGGKVGFSINGDAGNADHRDGRRGGELELFVEDLPLKTASCIFLEASGGAGFQPSAKLEEEGRDGGKGGDGGSVKIIYSPFVSQASAVVEKFLADLYDAQKKWPSGFQEDAAALEKVLADASTGPHVPLPSFMRTKSGILKSKKVVVRDQVKKLSLALSGESHGSIFASLTQAIAVHGGNRGFGSHGSKSDGADGEPGKDGTQVVKSTAILTEIHDTDVCFAHPVQCRMLLDQVGFLYFVGSLKSRAQGVILLERLQQRLEPFLSKPAVEPKLWKAYRCNAKRLCIVENNPVSSEPYAILQLRGLYHEASAMRQQMLSGKDFFGKEPREVPRGSFRFYHENANKCIQHLEDVEKTLLAYVQKDTAVAKKLAQATRRSELCKDGIDVNEKLRHECRLDIRDTARKIETLEAPLKSARGDLLAAMSNVDKAILQSTGITFDDFVSAMGQVLFTNGNPAMAALQAVNLFYQGQTRLVKDDGVKIEKSYLISKVHDIKGDFKSLKEGYKMLKDGSVALEDAGGEKLLVVQAQWKSLLQQVRNALGKTTYQETLKKFDAYTGLLEQRNSAVLHYNSALLLLLQFEQKAAQLQLDQVNLIEEEFNSLGAGHPAMRGFLQKLYNDNVRVAQLWLYKAQAAYRFRSLNTEEKLRLEEGLPSWKCDHTFLSEVCSRLANWNRDFEEDLGQPPQTEIKARFPLPDGVLTEADENGILLVDIRVPRQYHTFYRQYDVRLSAVRFYAVGAKTNDSSLRVWLTHSGTEVIVNEKNKAIEFVHKPLTVMFEYQLPKEGSANQNAIRSDGTLSLDTDIYARVGPFTSWKISIPRDDGNEVNKGLDLSNAKKSYLEFDYRYRAMQT</sequence>
<comment type="caution">
    <text evidence="1">The sequence shown here is derived from an EMBL/GenBank/DDBJ whole genome shotgun (WGS) entry which is preliminary data.</text>
</comment>
<keyword evidence="2" id="KW-1185">Reference proteome</keyword>
<dbReference type="Proteomes" id="UP000243498">
    <property type="component" value="Unassembled WGS sequence"/>
</dbReference>
<dbReference type="EMBL" id="AZHC01000022">
    <property type="protein sequence ID" value="OAA39345.1"/>
    <property type="molecule type" value="Genomic_DNA"/>
</dbReference>
<protein>
    <recommendedName>
        <fullName evidence="3">Serine protein kinase</fullName>
    </recommendedName>
</protein>
<accession>A0A167AUN4</accession>
<dbReference type="AlphaFoldDB" id="A0A167AUN4"/>
<evidence type="ECO:0000313" key="2">
    <source>
        <dbReference type="Proteomes" id="UP000243498"/>
    </source>
</evidence>
<name>A0A167AUN4_METRR</name>
<dbReference type="STRING" id="1081105.A0A167AUN4"/>
<dbReference type="OMA" id="HPIQCRM"/>
<proteinExistence type="predicted"/>
<gene>
    <name evidence="1" type="ORF">NOR_06183</name>
</gene>
<evidence type="ECO:0000313" key="1">
    <source>
        <dbReference type="EMBL" id="OAA39345.1"/>
    </source>
</evidence>